<feature type="compositionally biased region" description="Basic and acidic residues" evidence="1">
    <location>
        <begin position="159"/>
        <end position="187"/>
    </location>
</feature>
<evidence type="ECO:0000313" key="4">
    <source>
        <dbReference type="WBParaSite" id="GPUH_0000210901-mRNA-1"/>
    </source>
</evidence>
<protein>
    <submittedName>
        <fullName evidence="4">C2 NT-type domain-containing protein</fullName>
    </submittedName>
</protein>
<evidence type="ECO:0000313" key="2">
    <source>
        <dbReference type="EMBL" id="VDK32190.1"/>
    </source>
</evidence>
<proteinExistence type="predicted"/>
<feature type="compositionally biased region" description="Polar residues" evidence="1">
    <location>
        <begin position="143"/>
        <end position="154"/>
    </location>
</feature>
<dbReference type="EMBL" id="UYRT01002952">
    <property type="protein sequence ID" value="VDK32190.1"/>
    <property type="molecule type" value="Genomic_DNA"/>
</dbReference>
<reference evidence="2 3" key="2">
    <citation type="submission" date="2018-11" db="EMBL/GenBank/DDBJ databases">
        <authorList>
            <consortium name="Pathogen Informatics"/>
        </authorList>
    </citation>
    <scope>NUCLEOTIDE SEQUENCE [LARGE SCALE GENOMIC DNA]</scope>
</reference>
<dbReference type="AlphaFoldDB" id="A0A183D063"/>
<sequence length="321" mass="35671">MPNDGGETWKATDEWQSKHVTIKMPPLAPTVYSGTTRKTYWVEATDPNAVVEVELVQAKANCAGGCYQGAVEAKFAENPQLTGAKFCCVNGAEQGPVMVSHSKIFPLILTNVGNQKPPPTVMVARFRQIPKPKKDESVKRTVNEPSQPEQSQPSALLKGKSEAESQSDTSREQRPRFRPGSELERWLSRVQNPRIKSGKPDSLDMKLKPLITSRRRDLSEHASSSESDDNYPDSLTDLTHDNSYFSSELLSDITSNHGSQEYFRTATRDDSSYGGYHTAVGDYFSDDDYQTAVRDDSSEDDYQTAIRDSSSETDLKTVSKT</sequence>
<evidence type="ECO:0000256" key="1">
    <source>
        <dbReference type="SAM" id="MobiDB-lite"/>
    </source>
</evidence>
<organism evidence="4">
    <name type="scientific">Gongylonema pulchrum</name>
    <dbReference type="NCBI Taxonomy" id="637853"/>
    <lineage>
        <taxon>Eukaryota</taxon>
        <taxon>Metazoa</taxon>
        <taxon>Ecdysozoa</taxon>
        <taxon>Nematoda</taxon>
        <taxon>Chromadorea</taxon>
        <taxon>Rhabditida</taxon>
        <taxon>Spirurina</taxon>
        <taxon>Spiruromorpha</taxon>
        <taxon>Spiruroidea</taxon>
        <taxon>Gongylonematidae</taxon>
        <taxon>Gongylonema</taxon>
    </lineage>
</organism>
<feature type="compositionally biased region" description="Basic and acidic residues" evidence="1">
    <location>
        <begin position="309"/>
        <end position="321"/>
    </location>
</feature>
<keyword evidence="3" id="KW-1185">Reference proteome</keyword>
<feature type="compositionally biased region" description="Basic and acidic residues" evidence="1">
    <location>
        <begin position="132"/>
        <end position="142"/>
    </location>
</feature>
<feature type="region of interest" description="Disordered" evidence="1">
    <location>
        <begin position="128"/>
        <end position="235"/>
    </location>
</feature>
<dbReference type="WBParaSite" id="GPUH_0000210901-mRNA-1">
    <property type="protein sequence ID" value="GPUH_0000210901-mRNA-1"/>
    <property type="gene ID" value="GPUH_0000210901"/>
</dbReference>
<reference evidence="4" key="1">
    <citation type="submission" date="2016-06" db="UniProtKB">
        <authorList>
            <consortium name="WormBaseParasite"/>
        </authorList>
    </citation>
    <scope>IDENTIFICATION</scope>
</reference>
<name>A0A183D063_9BILA</name>
<accession>A0A183D063</accession>
<evidence type="ECO:0000313" key="3">
    <source>
        <dbReference type="Proteomes" id="UP000271098"/>
    </source>
</evidence>
<dbReference type="Proteomes" id="UP000271098">
    <property type="component" value="Unassembled WGS sequence"/>
</dbReference>
<feature type="region of interest" description="Disordered" evidence="1">
    <location>
        <begin position="293"/>
        <end position="321"/>
    </location>
</feature>
<feature type="compositionally biased region" description="Basic and acidic residues" evidence="1">
    <location>
        <begin position="198"/>
        <end position="207"/>
    </location>
</feature>
<gene>
    <name evidence="2" type="ORF">GPUH_LOCUS2104</name>
</gene>